<evidence type="ECO:0000313" key="1">
    <source>
        <dbReference type="EMBL" id="VDP21180.1"/>
    </source>
</evidence>
<reference evidence="1 2" key="1">
    <citation type="submission" date="2018-11" db="EMBL/GenBank/DDBJ databases">
        <authorList>
            <consortium name="Pathogen Informatics"/>
        </authorList>
    </citation>
    <scope>NUCLEOTIDE SEQUENCE [LARGE SCALE GENOMIC DNA]</scope>
    <source>
        <strain evidence="1 2">Zambia</strain>
    </source>
</reference>
<organism evidence="1 2">
    <name type="scientific">Schistosoma margrebowiei</name>
    <dbReference type="NCBI Taxonomy" id="48269"/>
    <lineage>
        <taxon>Eukaryota</taxon>
        <taxon>Metazoa</taxon>
        <taxon>Spiralia</taxon>
        <taxon>Lophotrochozoa</taxon>
        <taxon>Platyhelminthes</taxon>
        <taxon>Trematoda</taxon>
        <taxon>Digenea</taxon>
        <taxon>Strigeidida</taxon>
        <taxon>Schistosomatoidea</taxon>
        <taxon>Schistosomatidae</taxon>
        <taxon>Schistosoma</taxon>
    </lineage>
</organism>
<keyword evidence="2" id="KW-1185">Reference proteome</keyword>
<dbReference type="Proteomes" id="UP000277204">
    <property type="component" value="Unassembled WGS sequence"/>
</dbReference>
<dbReference type="EMBL" id="UZAI01017158">
    <property type="protein sequence ID" value="VDP21180.1"/>
    <property type="molecule type" value="Genomic_DNA"/>
</dbReference>
<proteinExistence type="predicted"/>
<accession>A0A3P8BTC2</accession>
<gene>
    <name evidence="1" type="ORF">SMRZ_LOCUS16504</name>
</gene>
<name>A0A3P8BTC2_9TREM</name>
<evidence type="ECO:0000313" key="2">
    <source>
        <dbReference type="Proteomes" id="UP000277204"/>
    </source>
</evidence>
<sequence length="32" mass="3893">MHLRFDVHSGTSTQYLSEPSLKNEWYWVRVPE</sequence>
<protein>
    <submittedName>
        <fullName evidence="1">Uncharacterized protein</fullName>
    </submittedName>
</protein>
<dbReference type="AlphaFoldDB" id="A0A3P8BTC2"/>